<feature type="compositionally biased region" description="Low complexity" evidence="2">
    <location>
        <begin position="198"/>
        <end position="215"/>
    </location>
</feature>
<reference evidence="4 5" key="1">
    <citation type="submission" date="2019-03" db="EMBL/GenBank/DDBJ databases">
        <title>Genomic Encyclopedia of Type Strains, Phase IV (KMG-IV): sequencing the most valuable type-strain genomes for metagenomic binning, comparative biology and taxonomic classification.</title>
        <authorList>
            <person name="Goeker M."/>
        </authorList>
    </citation>
    <scope>NUCLEOTIDE SEQUENCE [LARGE SCALE GENOMIC DNA]</scope>
    <source>
        <strain evidence="4 5">DSM 26377</strain>
    </source>
</reference>
<proteinExistence type="predicted"/>
<accession>A0A4S3K1E5</accession>
<dbReference type="AlphaFoldDB" id="A0A4S3K1E5"/>
<protein>
    <submittedName>
        <fullName evidence="4">Phasin protein</fullName>
    </submittedName>
</protein>
<evidence type="ECO:0000259" key="3">
    <source>
        <dbReference type="Pfam" id="PF09361"/>
    </source>
</evidence>
<dbReference type="EMBL" id="SOBT01000008">
    <property type="protein sequence ID" value="TDU30730.1"/>
    <property type="molecule type" value="Genomic_DNA"/>
</dbReference>
<dbReference type="InterPro" id="IPR018968">
    <property type="entry name" value="Phasin"/>
</dbReference>
<gene>
    <name evidence="4" type="ORF">DFR24_0084</name>
</gene>
<evidence type="ECO:0000256" key="2">
    <source>
        <dbReference type="SAM" id="MobiDB-lite"/>
    </source>
</evidence>
<organism evidence="4 5">
    <name type="scientific">Panacagrimonas perspica</name>
    <dbReference type="NCBI Taxonomy" id="381431"/>
    <lineage>
        <taxon>Bacteria</taxon>
        <taxon>Pseudomonadati</taxon>
        <taxon>Pseudomonadota</taxon>
        <taxon>Gammaproteobacteria</taxon>
        <taxon>Nevskiales</taxon>
        <taxon>Nevskiaceae</taxon>
        <taxon>Panacagrimonas</taxon>
    </lineage>
</organism>
<name>A0A4S3K1E5_9GAMM</name>
<feature type="coiled-coil region" evidence="1">
    <location>
        <begin position="142"/>
        <end position="169"/>
    </location>
</feature>
<evidence type="ECO:0000313" key="4">
    <source>
        <dbReference type="EMBL" id="TDU30730.1"/>
    </source>
</evidence>
<feature type="domain" description="Phasin" evidence="3">
    <location>
        <begin position="17"/>
        <end position="104"/>
    </location>
</feature>
<sequence>MAARDTIDQLKAHIERLRRDSLDVVTNASRIVFEGVQKLAEQELKALNEYYKSAVSSAKAASGPGDLASQQLDLLQDTVQKVISAARESLTIISDTRTELTRLLGSSGGALDGKALTKVTAPAQKAIEDVKKAAAKAQASAAKTAAEMKKTIEKEVAAAEKKGKAAIKQSESKARALTKVVKNKIGSVLDIAAPAVAKKAVTAKPSPESRAARAASKAKKPTKKTPLAGSTMPPRKKNSGG</sequence>
<dbReference type="RefSeq" id="WP_133879377.1">
    <property type="nucleotide sequence ID" value="NZ_MWIN01000023.1"/>
</dbReference>
<dbReference type="Pfam" id="PF09361">
    <property type="entry name" value="Phasin_2"/>
    <property type="match status" value="1"/>
</dbReference>
<comment type="caution">
    <text evidence="4">The sequence shown here is derived from an EMBL/GenBank/DDBJ whole genome shotgun (WGS) entry which is preliminary data.</text>
</comment>
<evidence type="ECO:0000313" key="5">
    <source>
        <dbReference type="Proteomes" id="UP000295341"/>
    </source>
</evidence>
<feature type="region of interest" description="Disordered" evidence="2">
    <location>
        <begin position="198"/>
        <end position="241"/>
    </location>
</feature>
<keyword evidence="1" id="KW-0175">Coiled coil</keyword>
<dbReference type="Proteomes" id="UP000295341">
    <property type="component" value="Unassembled WGS sequence"/>
</dbReference>
<keyword evidence="5" id="KW-1185">Reference proteome</keyword>
<evidence type="ECO:0000256" key="1">
    <source>
        <dbReference type="SAM" id="Coils"/>
    </source>
</evidence>